<keyword evidence="2 5" id="KW-0479">Metal-binding</keyword>
<dbReference type="Proteomes" id="UP000236732">
    <property type="component" value="Unassembled WGS sequence"/>
</dbReference>
<organism evidence="7 8">
    <name type="scientific">Nonomuraea solani</name>
    <dbReference type="NCBI Taxonomy" id="1144553"/>
    <lineage>
        <taxon>Bacteria</taxon>
        <taxon>Bacillati</taxon>
        <taxon>Actinomycetota</taxon>
        <taxon>Actinomycetes</taxon>
        <taxon>Streptosporangiales</taxon>
        <taxon>Streptosporangiaceae</taxon>
        <taxon>Nonomuraea</taxon>
    </lineage>
</organism>
<evidence type="ECO:0000256" key="4">
    <source>
        <dbReference type="ARBA" id="ARBA00023004"/>
    </source>
</evidence>
<dbReference type="GO" id="GO:0046872">
    <property type="term" value="F:metal ion binding"/>
    <property type="evidence" value="ECO:0007669"/>
    <property type="project" value="UniProtKB-KW"/>
</dbReference>
<evidence type="ECO:0000256" key="2">
    <source>
        <dbReference type="ARBA" id="ARBA00022723"/>
    </source>
</evidence>
<dbReference type="Pfam" id="PF03055">
    <property type="entry name" value="RPE65"/>
    <property type="match status" value="1"/>
</dbReference>
<dbReference type="EC" id="1.13.11.-" evidence="6"/>
<feature type="binding site" evidence="5">
    <location>
        <position position="268"/>
    </location>
    <ligand>
        <name>Fe cation</name>
        <dbReference type="ChEBI" id="CHEBI:24875"/>
        <note>catalytic</note>
    </ligand>
</feature>
<dbReference type="PANTHER" id="PTHR10543:SF89">
    <property type="entry name" value="CAROTENOID 9,10(9',10')-CLEAVAGE DIOXYGENASE 1"/>
    <property type="match status" value="1"/>
</dbReference>
<evidence type="ECO:0000256" key="1">
    <source>
        <dbReference type="ARBA" id="ARBA00006787"/>
    </source>
</evidence>
<accession>A0A1H6ESJ6</accession>
<dbReference type="GO" id="GO:0010436">
    <property type="term" value="F:carotenoid dioxygenase activity"/>
    <property type="evidence" value="ECO:0007669"/>
    <property type="project" value="TreeGrafter"/>
</dbReference>
<comment type="cofactor">
    <cofactor evidence="5 6">
        <name>Fe(2+)</name>
        <dbReference type="ChEBI" id="CHEBI:29033"/>
    </cofactor>
    <text evidence="5 6">Binds 1 Fe(2+) ion per subunit.</text>
</comment>
<feature type="binding site" evidence="5">
    <location>
        <position position="208"/>
    </location>
    <ligand>
        <name>Fe cation</name>
        <dbReference type="ChEBI" id="CHEBI:24875"/>
        <note>catalytic</note>
    </ligand>
</feature>
<feature type="binding site" evidence="5">
    <location>
        <position position="160"/>
    </location>
    <ligand>
        <name>Fe cation</name>
        <dbReference type="ChEBI" id="CHEBI:24875"/>
        <note>catalytic</note>
    </ligand>
</feature>
<name>A0A1H6ESJ6_9ACTN</name>
<proteinExistence type="inferred from homology"/>
<keyword evidence="6 7" id="KW-0223">Dioxygenase</keyword>
<dbReference type="OrthoDB" id="6636843at2"/>
<sequence>MTTAQEGNLPLHLAGNNAPVTEEVTVEPAEVTGAIPEELNGIYLRNGPNPRTGWSPHFFAGDGMVHAVALAGGRARWYRNRYVRTPLYEHPGESRYALAYDAATGQVDYRVTTANTHLVSHAGRLLALEEGGFPYEITPELETAGPYTFGGALRTPMTAHPKICPRTGELLFFGYRLRPPYLTYYRAAPTGEVLQAQVVPVPRATMMHDFAITEHHAIFMDLPVVFDPAMTGGMPWRWDDGHGARFGVMRRDGGEVRWFEVDPCYVWHTMNASERDGTITVVGCRVPTLWRAGPEDVGGGLPRLHEWRLDTATGKVSERPLDDAPLEYPRVADAEVGRPHRFGYVTSFSLEAEPERSEIYKYDFARGAARDTHRLPAGHLCGEAAFVPRRQGAGDDDGYLLTFCHDRARGTGYLAILDAADLSARPVAEVRLPVRVPTGFHGIWVPKS</sequence>
<dbReference type="AlphaFoldDB" id="A0A1H6ESJ6"/>
<evidence type="ECO:0000256" key="6">
    <source>
        <dbReference type="RuleBase" id="RU364048"/>
    </source>
</evidence>
<protein>
    <recommendedName>
        <fullName evidence="6">Dioxygenase</fullName>
        <ecNumber evidence="6">1.13.11.-</ecNumber>
    </recommendedName>
</protein>
<evidence type="ECO:0000313" key="8">
    <source>
        <dbReference type="Proteomes" id="UP000236732"/>
    </source>
</evidence>
<feature type="binding site" evidence="5">
    <location>
        <position position="441"/>
    </location>
    <ligand>
        <name>Fe cation</name>
        <dbReference type="ChEBI" id="CHEBI:24875"/>
        <note>catalytic</note>
    </ligand>
</feature>
<keyword evidence="8" id="KW-1185">Reference proteome</keyword>
<dbReference type="RefSeq" id="WP_103961091.1">
    <property type="nucleotide sequence ID" value="NZ_FNVT01000014.1"/>
</dbReference>
<keyword evidence="4 5" id="KW-0408">Iron</keyword>
<dbReference type="EMBL" id="FNVT01000014">
    <property type="protein sequence ID" value="SEG99925.1"/>
    <property type="molecule type" value="Genomic_DNA"/>
</dbReference>
<comment type="similarity">
    <text evidence="1 6">Belongs to the carotenoid oxygenase family.</text>
</comment>
<evidence type="ECO:0000256" key="3">
    <source>
        <dbReference type="ARBA" id="ARBA00023002"/>
    </source>
</evidence>
<evidence type="ECO:0000313" key="7">
    <source>
        <dbReference type="EMBL" id="SEG99925.1"/>
    </source>
</evidence>
<dbReference type="GO" id="GO:0016121">
    <property type="term" value="P:carotene catabolic process"/>
    <property type="evidence" value="ECO:0007669"/>
    <property type="project" value="TreeGrafter"/>
</dbReference>
<reference evidence="7 8" key="1">
    <citation type="submission" date="2016-10" db="EMBL/GenBank/DDBJ databases">
        <authorList>
            <person name="de Groot N.N."/>
        </authorList>
    </citation>
    <scope>NUCLEOTIDE SEQUENCE [LARGE SCALE GENOMIC DNA]</scope>
    <source>
        <strain evidence="7 8">CGMCC 4.7037</strain>
    </source>
</reference>
<evidence type="ECO:0000256" key="5">
    <source>
        <dbReference type="PIRSR" id="PIRSR604294-1"/>
    </source>
</evidence>
<gene>
    <name evidence="7" type="ORF">SAMN05444920_114201</name>
</gene>
<dbReference type="InterPro" id="IPR004294">
    <property type="entry name" value="Carotenoid_Oase"/>
</dbReference>
<dbReference type="PANTHER" id="PTHR10543">
    <property type="entry name" value="BETA-CAROTENE DIOXYGENASE"/>
    <property type="match status" value="1"/>
</dbReference>
<keyword evidence="3 6" id="KW-0560">Oxidoreductase</keyword>